<dbReference type="SUPFAM" id="SSF52172">
    <property type="entry name" value="CheY-like"/>
    <property type="match status" value="1"/>
</dbReference>
<evidence type="ECO:0000256" key="5">
    <source>
        <dbReference type="ARBA" id="ARBA00023163"/>
    </source>
</evidence>
<evidence type="ECO:0000256" key="3">
    <source>
        <dbReference type="ARBA" id="ARBA00023015"/>
    </source>
</evidence>
<feature type="modified residue" description="4-aspartylphosphate" evidence="6">
    <location>
        <position position="53"/>
    </location>
</feature>
<reference evidence="10 11" key="1">
    <citation type="submission" date="2020-10" db="EMBL/GenBank/DDBJ databases">
        <title>Trueperella pecoris sp. nov. isolated from bovine and porcine specimens.</title>
        <authorList>
            <person name="Schoenecker L."/>
            <person name="Schnydrig P."/>
            <person name="Brodard I."/>
            <person name="Thomann A."/>
            <person name="Hemphill A."/>
            <person name="Rodriguez-Campos S."/>
            <person name="Perreten V."/>
            <person name="Jores J."/>
            <person name="Kittl S."/>
        </authorList>
    </citation>
    <scope>NUCLEOTIDE SEQUENCE [LARGE SCALE GENOMIC DNA]</scope>
    <source>
        <strain evidence="10 11">15A0121</strain>
    </source>
</reference>
<evidence type="ECO:0000259" key="9">
    <source>
        <dbReference type="PROSITE" id="PS51755"/>
    </source>
</evidence>
<evidence type="ECO:0000256" key="4">
    <source>
        <dbReference type="ARBA" id="ARBA00023125"/>
    </source>
</evidence>
<feature type="domain" description="Response regulatory" evidence="8">
    <location>
        <begin position="4"/>
        <end position="117"/>
    </location>
</feature>
<accession>A0A7M1QWR8</accession>
<sequence>MKPRALVVDDEPQMLAIVAFSLETKGFTCVSAASVAEAWRHMSTYEFHLAVVDIMLPHGSGLELTRRIRAQSDLPIILLTARSDVEDRIEGLEAGADDYLTKPFSPQELALRAQALLRRSFPAEDERDRLGGLAVNMDFLEATWHGRKLNVSGTEVRLLAALMRHGGDVATHRQLLNEAWGVSEAAGGREMVKTAIYRVRKTLEKSGVGVVIRSHRGEGYSIALQKAEEK</sequence>
<evidence type="ECO:0000256" key="7">
    <source>
        <dbReference type="PROSITE-ProRule" id="PRU01091"/>
    </source>
</evidence>
<dbReference type="InterPro" id="IPR001867">
    <property type="entry name" value="OmpR/PhoB-type_DNA-bd"/>
</dbReference>
<feature type="domain" description="OmpR/PhoB-type" evidence="9">
    <location>
        <begin position="125"/>
        <end position="224"/>
    </location>
</feature>
<dbReference type="PANTHER" id="PTHR48111">
    <property type="entry name" value="REGULATOR OF RPOS"/>
    <property type="match status" value="1"/>
</dbReference>
<dbReference type="AlphaFoldDB" id="A0A7M1QWR8"/>
<dbReference type="Gene3D" id="3.40.50.2300">
    <property type="match status" value="1"/>
</dbReference>
<keyword evidence="5" id="KW-0804">Transcription</keyword>
<keyword evidence="1 6" id="KW-0597">Phosphoprotein</keyword>
<dbReference type="RefSeq" id="WP_193326001.1">
    <property type="nucleotide sequence ID" value="NZ_CP053291.1"/>
</dbReference>
<keyword evidence="4 7" id="KW-0238">DNA-binding</keyword>
<evidence type="ECO:0000313" key="11">
    <source>
        <dbReference type="Proteomes" id="UP000595053"/>
    </source>
</evidence>
<dbReference type="Gene3D" id="6.10.250.690">
    <property type="match status" value="1"/>
</dbReference>
<dbReference type="GO" id="GO:0032993">
    <property type="term" value="C:protein-DNA complex"/>
    <property type="evidence" value="ECO:0007669"/>
    <property type="project" value="TreeGrafter"/>
</dbReference>
<dbReference type="InterPro" id="IPR036388">
    <property type="entry name" value="WH-like_DNA-bd_sf"/>
</dbReference>
<dbReference type="GO" id="GO:0000156">
    <property type="term" value="F:phosphorelay response regulator activity"/>
    <property type="evidence" value="ECO:0007669"/>
    <property type="project" value="TreeGrafter"/>
</dbReference>
<dbReference type="PROSITE" id="PS51755">
    <property type="entry name" value="OMPR_PHOB"/>
    <property type="match status" value="1"/>
</dbReference>
<protein>
    <submittedName>
        <fullName evidence="10">Response regulator transcription factor</fullName>
    </submittedName>
</protein>
<name>A0A7M1QWR8_9ACTO</name>
<dbReference type="SMART" id="SM00862">
    <property type="entry name" value="Trans_reg_C"/>
    <property type="match status" value="1"/>
</dbReference>
<keyword evidence="11" id="KW-1185">Reference proteome</keyword>
<dbReference type="EMBL" id="CP063213">
    <property type="protein sequence ID" value="QOR46303.1"/>
    <property type="molecule type" value="Genomic_DNA"/>
</dbReference>
<evidence type="ECO:0000259" key="8">
    <source>
        <dbReference type="PROSITE" id="PS50110"/>
    </source>
</evidence>
<dbReference type="Pfam" id="PF00072">
    <property type="entry name" value="Response_reg"/>
    <property type="match status" value="1"/>
</dbReference>
<dbReference type="GO" id="GO:0006355">
    <property type="term" value="P:regulation of DNA-templated transcription"/>
    <property type="evidence" value="ECO:0007669"/>
    <property type="project" value="InterPro"/>
</dbReference>
<dbReference type="GO" id="GO:0000976">
    <property type="term" value="F:transcription cis-regulatory region binding"/>
    <property type="evidence" value="ECO:0007669"/>
    <property type="project" value="TreeGrafter"/>
</dbReference>
<gene>
    <name evidence="10" type="ORF">INS88_03625</name>
</gene>
<dbReference type="SMART" id="SM00448">
    <property type="entry name" value="REC"/>
    <property type="match status" value="1"/>
</dbReference>
<feature type="DNA-binding region" description="OmpR/PhoB-type" evidence="7">
    <location>
        <begin position="125"/>
        <end position="224"/>
    </location>
</feature>
<dbReference type="PROSITE" id="PS50110">
    <property type="entry name" value="RESPONSE_REGULATORY"/>
    <property type="match status" value="1"/>
</dbReference>
<dbReference type="InterPro" id="IPR011006">
    <property type="entry name" value="CheY-like_superfamily"/>
</dbReference>
<dbReference type="CDD" id="cd00383">
    <property type="entry name" value="trans_reg_C"/>
    <property type="match status" value="1"/>
</dbReference>
<evidence type="ECO:0000256" key="1">
    <source>
        <dbReference type="ARBA" id="ARBA00022553"/>
    </source>
</evidence>
<keyword evidence="2" id="KW-0902">Two-component regulatory system</keyword>
<dbReference type="Proteomes" id="UP000595053">
    <property type="component" value="Chromosome"/>
</dbReference>
<evidence type="ECO:0000256" key="2">
    <source>
        <dbReference type="ARBA" id="ARBA00023012"/>
    </source>
</evidence>
<dbReference type="CDD" id="cd17574">
    <property type="entry name" value="REC_OmpR"/>
    <property type="match status" value="1"/>
</dbReference>
<evidence type="ECO:0000313" key="10">
    <source>
        <dbReference type="EMBL" id="QOR46303.1"/>
    </source>
</evidence>
<dbReference type="InterPro" id="IPR039420">
    <property type="entry name" value="WalR-like"/>
</dbReference>
<organism evidence="10 11">
    <name type="scientific">Trueperella pecoris</name>
    <dbReference type="NCBI Taxonomy" id="2733571"/>
    <lineage>
        <taxon>Bacteria</taxon>
        <taxon>Bacillati</taxon>
        <taxon>Actinomycetota</taxon>
        <taxon>Actinomycetes</taxon>
        <taxon>Actinomycetales</taxon>
        <taxon>Actinomycetaceae</taxon>
        <taxon>Trueperella</taxon>
    </lineage>
</organism>
<dbReference type="InterPro" id="IPR001789">
    <property type="entry name" value="Sig_transdc_resp-reg_receiver"/>
</dbReference>
<evidence type="ECO:0000256" key="6">
    <source>
        <dbReference type="PROSITE-ProRule" id="PRU00169"/>
    </source>
</evidence>
<keyword evidence="3" id="KW-0805">Transcription regulation</keyword>
<proteinExistence type="predicted"/>
<dbReference type="Gene3D" id="1.10.10.10">
    <property type="entry name" value="Winged helix-like DNA-binding domain superfamily/Winged helix DNA-binding domain"/>
    <property type="match status" value="1"/>
</dbReference>
<dbReference type="GO" id="GO:0005829">
    <property type="term" value="C:cytosol"/>
    <property type="evidence" value="ECO:0007669"/>
    <property type="project" value="TreeGrafter"/>
</dbReference>
<dbReference type="Pfam" id="PF00486">
    <property type="entry name" value="Trans_reg_C"/>
    <property type="match status" value="1"/>
</dbReference>
<dbReference type="PANTHER" id="PTHR48111:SF1">
    <property type="entry name" value="TWO-COMPONENT RESPONSE REGULATOR ORR33"/>
    <property type="match status" value="1"/>
</dbReference>